<keyword evidence="2" id="KW-1185">Reference proteome</keyword>
<proteinExistence type="predicted"/>
<dbReference type="RefSeq" id="WP_274232330.1">
    <property type="nucleotide sequence ID" value="NZ_BAABHQ010000008.1"/>
</dbReference>
<gene>
    <name evidence="1" type="ORF">GCM10023203_31720</name>
</gene>
<dbReference type="Gene3D" id="1.25.40.10">
    <property type="entry name" value="Tetratricopeptide repeat domain"/>
    <property type="match status" value="2"/>
</dbReference>
<dbReference type="PANTHER" id="PTHR19959">
    <property type="entry name" value="KINESIN LIGHT CHAIN"/>
    <property type="match status" value="1"/>
</dbReference>
<accession>A0ABP9EGY1</accession>
<organism evidence="1 2">
    <name type="scientific">Actinomycetospora straminea</name>
    <dbReference type="NCBI Taxonomy" id="663607"/>
    <lineage>
        <taxon>Bacteria</taxon>
        <taxon>Bacillati</taxon>
        <taxon>Actinomycetota</taxon>
        <taxon>Actinomycetes</taxon>
        <taxon>Pseudonocardiales</taxon>
        <taxon>Pseudonocardiaceae</taxon>
        <taxon>Actinomycetospora</taxon>
    </lineage>
</organism>
<evidence type="ECO:0000313" key="2">
    <source>
        <dbReference type="Proteomes" id="UP001500457"/>
    </source>
</evidence>
<dbReference type="PANTHER" id="PTHR19959:SF119">
    <property type="entry name" value="FUNGAL LIPASE-LIKE DOMAIN-CONTAINING PROTEIN"/>
    <property type="match status" value="1"/>
</dbReference>
<evidence type="ECO:0000313" key="1">
    <source>
        <dbReference type="EMBL" id="GAA4878823.1"/>
    </source>
</evidence>
<reference evidence="2" key="1">
    <citation type="journal article" date="2019" name="Int. J. Syst. Evol. Microbiol.">
        <title>The Global Catalogue of Microorganisms (GCM) 10K type strain sequencing project: providing services to taxonomists for standard genome sequencing and annotation.</title>
        <authorList>
            <consortium name="The Broad Institute Genomics Platform"/>
            <consortium name="The Broad Institute Genome Sequencing Center for Infectious Disease"/>
            <person name="Wu L."/>
            <person name="Ma J."/>
        </authorList>
    </citation>
    <scope>NUCLEOTIDE SEQUENCE [LARGE SCALE GENOMIC DNA]</scope>
    <source>
        <strain evidence="2">JCM 17983</strain>
    </source>
</reference>
<dbReference type="Proteomes" id="UP001500457">
    <property type="component" value="Unassembled WGS sequence"/>
</dbReference>
<dbReference type="EMBL" id="BAABHQ010000008">
    <property type="protein sequence ID" value="GAA4878823.1"/>
    <property type="molecule type" value="Genomic_DNA"/>
</dbReference>
<dbReference type="Pfam" id="PF13374">
    <property type="entry name" value="TPR_10"/>
    <property type="match status" value="1"/>
</dbReference>
<name>A0ABP9EGY1_9PSEU</name>
<evidence type="ECO:0008006" key="3">
    <source>
        <dbReference type="Google" id="ProtNLM"/>
    </source>
</evidence>
<sequence length="837" mass="88881">MTSGTQDELVALLQAAVRNAPGGVLTAASEQAADQLAELLGPPPAADPRLVHALAVFHLARFQALDLPKGEEDLGAAMAYFSALHDRYPELVPESLRKLVGVSSPEPDGSELLRAALDQGGDGELLREAVALLRAEIDHEPAAALYANLGVALRAMFEETGDRAHLDDAVEALTRAVDAADLEDESRVLFLSQLGAALRERSGFADRAADLDAAVQYHREATGLARGAAWPPAAQNLGNALTDLHQATGDETALREAIEVLEAASTASLNVTSANSLGVALRARYDLLGALPDLDRALGYFQAGVDATSAGDPTVVLAANNLGTSWAVHFEHSGQLDDLRAAEAALRTALDATVERAALRPLILGNLANVLHSRFEEEGDTARLAESVGLLRETSGATADDDADLPMRLTNLAVALSSRYERFGTAEDLREAIDTAERAVELVRRPGERAALLGNLGNLRATAFEVSGDRVDLDTAVAALTDAVESLHTTHPDRARHLNNLGLVHRQSFERSGSPADLDHAIAAHEAAVAIGPSTSAEQGGYLSNLGSALLARFHVDEAGPALDEAIARFRQARAVVAPDHPDRAGVEGNLASALITRAERDGPEADGDLAEAQTVLAQAAGRHDTDYPGSALTALHSGRWADLRYRRLTRADHDATDVCLDGLAAFQLCASDDRVRLSSRIDAARGAASLARRAGDLATADAAGQVVLALLPSLVTLERERPDREHRLVELAGLGGDAAEVRLRRGDAEAALALLEGSRAVLWSQLVGSRRLLDRLRSVDPELAARLTTLTTLLNSPPEINPALSARRTAQRRRAETYREWRALVVDAVTRLRRSP</sequence>
<dbReference type="InterPro" id="IPR011990">
    <property type="entry name" value="TPR-like_helical_dom_sf"/>
</dbReference>
<comment type="caution">
    <text evidence="1">The sequence shown here is derived from an EMBL/GenBank/DDBJ whole genome shotgun (WGS) entry which is preliminary data.</text>
</comment>
<protein>
    <recommendedName>
        <fullName evidence="3">Tetratricopeptide repeat protein</fullName>
    </recommendedName>
</protein>